<reference evidence="3" key="1">
    <citation type="submission" date="2021-02" db="EMBL/GenBank/DDBJ databases">
        <title>Genomic Encyclopedia of Type Strains, Phase IV (KMG-V): Genome sequencing to study the core and pangenomes of soil and plant-associated prokaryotes.</title>
        <authorList>
            <person name="Whitman W."/>
        </authorList>
    </citation>
    <scope>NUCLEOTIDE SEQUENCE</scope>
    <source>
        <strain evidence="3">USDA 406</strain>
    </source>
</reference>
<evidence type="ECO:0000313" key="3">
    <source>
        <dbReference type="EMBL" id="MBP1299332.1"/>
    </source>
</evidence>
<name>A0A8I2CA75_BRAEL</name>
<evidence type="ECO:0000256" key="1">
    <source>
        <dbReference type="SAM" id="Coils"/>
    </source>
</evidence>
<dbReference type="RefSeq" id="WP_172645841.1">
    <property type="nucleotide sequence ID" value="NZ_JAFICZ010000001.1"/>
</dbReference>
<sequence>MLRFPLILQLRILGYVWAASWNQSGVGTLQVLTVDASAFDGGSIRGSQIVDGSGSNTRPAEKTEEQKAEESRLVAEKAAADKAAADKKAADLVAAEKAAAEKAAAEQAAAAQAAADKAAQQAEAELARRNEIRRRGSDYAILSETIWNITRTPNEMTDKVDIIVKSIQKNNQGLVVEVEGTCKNGEVRFSGLVVGDDGKPNVNLVGRTAIGDGSIGFGVPALYRVNDRQPSNVIIPELEFINKLQLVVFANPSRKSETFEDSVRLMGALLGANVFARTSETWRIMTELKTDRGNVIVKIPIFDANIQALFQSCS</sequence>
<protein>
    <submittedName>
        <fullName evidence="3">Uncharacterized protein</fullName>
    </submittedName>
</protein>
<organism evidence="3 4">
    <name type="scientific">Bradyrhizobium elkanii</name>
    <dbReference type="NCBI Taxonomy" id="29448"/>
    <lineage>
        <taxon>Bacteria</taxon>
        <taxon>Pseudomonadati</taxon>
        <taxon>Pseudomonadota</taxon>
        <taxon>Alphaproteobacteria</taxon>
        <taxon>Hyphomicrobiales</taxon>
        <taxon>Nitrobacteraceae</taxon>
        <taxon>Bradyrhizobium</taxon>
    </lineage>
</organism>
<evidence type="ECO:0000313" key="4">
    <source>
        <dbReference type="Proteomes" id="UP000673383"/>
    </source>
</evidence>
<proteinExistence type="predicted"/>
<accession>A0A8I2CA75</accession>
<feature type="region of interest" description="Disordered" evidence="2">
    <location>
        <begin position="47"/>
        <end position="68"/>
    </location>
</feature>
<dbReference type="EMBL" id="JAFICZ010000001">
    <property type="protein sequence ID" value="MBP1299332.1"/>
    <property type="molecule type" value="Genomic_DNA"/>
</dbReference>
<dbReference type="Proteomes" id="UP000673383">
    <property type="component" value="Unassembled WGS sequence"/>
</dbReference>
<keyword evidence="1" id="KW-0175">Coiled coil</keyword>
<gene>
    <name evidence="3" type="ORF">JOH49_009085</name>
</gene>
<evidence type="ECO:0000256" key="2">
    <source>
        <dbReference type="SAM" id="MobiDB-lite"/>
    </source>
</evidence>
<feature type="coiled-coil region" evidence="1">
    <location>
        <begin position="105"/>
        <end position="135"/>
    </location>
</feature>
<comment type="caution">
    <text evidence="3">The sequence shown here is derived from an EMBL/GenBank/DDBJ whole genome shotgun (WGS) entry which is preliminary data.</text>
</comment>
<dbReference type="AlphaFoldDB" id="A0A8I2CA75"/>
<feature type="compositionally biased region" description="Basic and acidic residues" evidence="2">
    <location>
        <begin position="59"/>
        <end position="68"/>
    </location>
</feature>